<keyword evidence="2" id="KW-1185">Reference proteome</keyword>
<reference evidence="1" key="1">
    <citation type="submission" date="2013-08" db="EMBL/GenBank/DDBJ databases">
        <authorList>
            <person name="Durkin A.S."/>
            <person name="Haft D.R."/>
            <person name="McCorrison J."/>
            <person name="Torralba M."/>
            <person name="Gillis M."/>
            <person name="Haft D.H."/>
            <person name="Methe B."/>
            <person name="Sutton G."/>
            <person name="Nelson K.E."/>
        </authorList>
    </citation>
    <scope>NUCLEOTIDE SEQUENCE [LARGE SCALE GENOMIC DNA]</scope>
    <source>
        <strain evidence="1">F0233</strain>
    </source>
</reference>
<protein>
    <submittedName>
        <fullName evidence="1">Uncharacterized protein</fullName>
    </submittedName>
</protein>
<evidence type="ECO:0000313" key="1">
    <source>
        <dbReference type="EMBL" id="ERK50577.1"/>
    </source>
</evidence>
<dbReference type="AlphaFoldDB" id="U2RIN3"/>
<accession>U2RIN3</accession>
<comment type="caution">
    <text evidence="1">The sequence shown here is derived from an EMBL/GenBank/DDBJ whole genome shotgun (WGS) entry which is preliminary data.</text>
</comment>
<sequence length="279" mass="29860">SQASPGSAPDPAYDLTRPGRARQVIGFLRHASGDRPVLRIEVTAAAANLTYLTEDDKAETIGYANGAISHLDSTIKYIDQARFDPDDFAFDDVAALFETAAEVSGSNQDQDLQINEYDHGNVLMTVTTTPESSTVFFRDDGSVINELDLTRAADIAEALADTVQNSPQVLSVTIKADALSVRVRTDEATVEERTRRAGLPTIVSTIKNSDKNPSFDSSLISPETIARLIAQTAGQGGRSPAPDVTVTINVESGRTEPLMRFQAGGTEIVTDMSGAVQEK</sequence>
<dbReference type="EMBL" id="ACVN02000301">
    <property type="protein sequence ID" value="ERK50577.1"/>
    <property type="molecule type" value="Genomic_DNA"/>
</dbReference>
<dbReference type="Proteomes" id="UP000017052">
    <property type="component" value="Unassembled WGS sequence"/>
</dbReference>
<organism evidence="1 2">
    <name type="scientific">Propionibacterium acidifaciens F0233</name>
    <dbReference type="NCBI Taxonomy" id="553198"/>
    <lineage>
        <taxon>Bacteria</taxon>
        <taxon>Bacillati</taxon>
        <taxon>Actinomycetota</taxon>
        <taxon>Actinomycetes</taxon>
        <taxon>Propionibacteriales</taxon>
        <taxon>Propionibacteriaceae</taxon>
        <taxon>Propionibacterium</taxon>
    </lineage>
</organism>
<name>U2RIN3_9ACTN</name>
<evidence type="ECO:0000313" key="2">
    <source>
        <dbReference type="Proteomes" id="UP000017052"/>
    </source>
</evidence>
<gene>
    <name evidence="1" type="ORF">HMPREF0682_0039</name>
</gene>
<feature type="non-terminal residue" evidence="1">
    <location>
        <position position="1"/>
    </location>
</feature>
<dbReference type="RefSeq" id="WP_021798693.1">
    <property type="nucleotide sequence ID" value="NZ_ACVN02000301.1"/>
</dbReference>
<proteinExistence type="predicted"/>